<evidence type="ECO:0000313" key="10">
    <source>
        <dbReference type="EMBL" id="KAJ6230448.1"/>
    </source>
</evidence>
<sequence length="336" mass="39015">MSTNPGTVPIEWGLDQIDSLQAQFQSTSDSYSEDFFDFEDENFNGEHFKENKKEKENENENEKEVQQEKEKGKEKEKQKNFIQKIEKRGHIRKLTIPSDPRIQIQLNSETNLIKKKPQKVSFGQKTKISSILMRPTPKVKNGFSLEDFKLTDFPLTTNEHKIAKRRPHPPRAKYISRYHGIVLRADHVCPWVCNAVGFRNYKYFFLVLLYCVIGAFFVSITLSPIAINGSLIKDPGLKIHSTIALIINALFCISTFSLLFTHINLIFQNMTTIEHYEYNEAPELVNVYDLGKKQNWIQIFGNNKLLWFIPIHTTPGDGYSFPLNTQNNRDLEMNHI</sequence>
<proteinExistence type="inferred from homology"/>
<evidence type="ECO:0000256" key="5">
    <source>
        <dbReference type="ARBA" id="ARBA00023136"/>
    </source>
</evidence>
<dbReference type="PROSITE" id="PS50216">
    <property type="entry name" value="DHHC"/>
    <property type="match status" value="1"/>
</dbReference>
<evidence type="ECO:0000256" key="6">
    <source>
        <dbReference type="ARBA" id="ARBA00023315"/>
    </source>
</evidence>
<dbReference type="InterPro" id="IPR001594">
    <property type="entry name" value="Palmitoyltrfase_DHHC"/>
</dbReference>
<dbReference type="EC" id="2.3.1.225" evidence="7"/>
<feature type="region of interest" description="Disordered" evidence="8">
    <location>
        <begin position="42"/>
        <end position="80"/>
    </location>
</feature>
<comment type="catalytic activity">
    <reaction evidence="7">
        <text>L-cysteinyl-[protein] + hexadecanoyl-CoA = S-hexadecanoyl-L-cysteinyl-[protein] + CoA</text>
        <dbReference type="Rhea" id="RHEA:36683"/>
        <dbReference type="Rhea" id="RHEA-COMP:10131"/>
        <dbReference type="Rhea" id="RHEA-COMP:11032"/>
        <dbReference type="ChEBI" id="CHEBI:29950"/>
        <dbReference type="ChEBI" id="CHEBI:57287"/>
        <dbReference type="ChEBI" id="CHEBI:57379"/>
        <dbReference type="ChEBI" id="CHEBI:74151"/>
        <dbReference type="EC" id="2.3.1.225"/>
    </reaction>
</comment>
<keyword evidence="2 7" id="KW-0808">Transferase</keyword>
<keyword evidence="6 7" id="KW-0012">Acyltransferase</keyword>
<gene>
    <name evidence="10" type="ORF">M0813_06675</name>
</gene>
<feature type="transmembrane region" description="Helical" evidence="7">
    <location>
        <begin position="203"/>
        <end position="227"/>
    </location>
</feature>
<feature type="domain" description="Palmitoyltransferase DHHC" evidence="9">
    <location>
        <begin position="164"/>
        <end position="278"/>
    </location>
</feature>
<dbReference type="InterPro" id="IPR039859">
    <property type="entry name" value="PFA4/ZDH16/20/ERF2-like"/>
</dbReference>
<evidence type="ECO:0000256" key="2">
    <source>
        <dbReference type="ARBA" id="ARBA00022679"/>
    </source>
</evidence>
<accession>A0ABQ8XFM6</accession>
<dbReference type="PANTHER" id="PTHR12246">
    <property type="entry name" value="PALMITOYLTRANSFERASE ZDHHC16"/>
    <property type="match status" value="1"/>
</dbReference>
<keyword evidence="5 7" id="KW-0472">Membrane</keyword>
<protein>
    <recommendedName>
        <fullName evidence="7">Palmitoyltransferase</fullName>
        <ecNumber evidence="7">2.3.1.225</ecNumber>
    </recommendedName>
</protein>
<reference evidence="10" key="1">
    <citation type="submission" date="2022-08" db="EMBL/GenBank/DDBJ databases">
        <title>Novel sulfate-reducing endosymbionts in the free-living metamonad Anaeramoeba.</title>
        <authorList>
            <person name="Jerlstrom-Hultqvist J."/>
            <person name="Cepicka I."/>
            <person name="Gallot-Lavallee L."/>
            <person name="Salas-Leiva D."/>
            <person name="Curtis B.A."/>
            <person name="Zahonova K."/>
            <person name="Pipaliya S."/>
            <person name="Dacks J."/>
            <person name="Roger A.J."/>
        </authorList>
    </citation>
    <scope>NUCLEOTIDE SEQUENCE</scope>
    <source>
        <strain evidence="10">Schooner1</strain>
    </source>
</reference>
<dbReference type="EMBL" id="JAOAOG010000311">
    <property type="protein sequence ID" value="KAJ6230448.1"/>
    <property type="molecule type" value="Genomic_DNA"/>
</dbReference>
<comment type="caution">
    <text evidence="10">The sequence shown here is derived from an EMBL/GenBank/DDBJ whole genome shotgun (WGS) entry which is preliminary data.</text>
</comment>
<dbReference type="Pfam" id="PF01529">
    <property type="entry name" value="DHHC"/>
    <property type="match status" value="1"/>
</dbReference>
<comment type="similarity">
    <text evidence="7">Belongs to the DHHC palmitoyltransferase family.</text>
</comment>
<comment type="domain">
    <text evidence="7">The DHHC domain is required for palmitoyltransferase activity.</text>
</comment>
<name>A0ABQ8XFM6_9EUKA</name>
<evidence type="ECO:0000259" key="9">
    <source>
        <dbReference type="Pfam" id="PF01529"/>
    </source>
</evidence>
<comment type="subcellular location">
    <subcellularLocation>
        <location evidence="1">Membrane</location>
        <topology evidence="1">Multi-pass membrane protein</topology>
    </subcellularLocation>
</comment>
<keyword evidence="11" id="KW-1185">Reference proteome</keyword>
<feature type="compositionally biased region" description="Basic and acidic residues" evidence="8">
    <location>
        <begin position="44"/>
        <end position="80"/>
    </location>
</feature>
<keyword evidence="3 7" id="KW-0812">Transmembrane</keyword>
<dbReference type="Proteomes" id="UP001150062">
    <property type="component" value="Unassembled WGS sequence"/>
</dbReference>
<feature type="transmembrane region" description="Helical" evidence="7">
    <location>
        <begin position="239"/>
        <end position="260"/>
    </location>
</feature>
<evidence type="ECO:0000256" key="4">
    <source>
        <dbReference type="ARBA" id="ARBA00022989"/>
    </source>
</evidence>
<evidence type="ECO:0000313" key="11">
    <source>
        <dbReference type="Proteomes" id="UP001150062"/>
    </source>
</evidence>
<evidence type="ECO:0000256" key="7">
    <source>
        <dbReference type="RuleBase" id="RU079119"/>
    </source>
</evidence>
<evidence type="ECO:0000256" key="1">
    <source>
        <dbReference type="ARBA" id="ARBA00004141"/>
    </source>
</evidence>
<evidence type="ECO:0000256" key="8">
    <source>
        <dbReference type="SAM" id="MobiDB-lite"/>
    </source>
</evidence>
<organism evidence="10 11">
    <name type="scientific">Anaeramoeba flamelloides</name>
    <dbReference type="NCBI Taxonomy" id="1746091"/>
    <lineage>
        <taxon>Eukaryota</taxon>
        <taxon>Metamonada</taxon>
        <taxon>Anaeramoebidae</taxon>
        <taxon>Anaeramoeba</taxon>
    </lineage>
</organism>
<keyword evidence="4 7" id="KW-1133">Transmembrane helix</keyword>
<evidence type="ECO:0000256" key="3">
    <source>
        <dbReference type="ARBA" id="ARBA00022692"/>
    </source>
</evidence>